<dbReference type="RefSeq" id="WP_164624040.1">
    <property type="nucleotide sequence ID" value="NZ_JAAIVJ010000003.1"/>
</dbReference>
<feature type="domain" description="VOC" evidence="1">
    <location>
        <begin position="16"/>
        <end position="139"/>
    </location>
</feature>
<accession>A0A6M0QSM4</accession>
<dbReference type="SUPFAM" id="SSF54593">
    <property type="entry name" value="Glyoxalase/Bleomycin resistance protein/Dihydroxybiphenyl dioxygenase"/>
    <property type="match status" value="1"/>
</dbReference>
<evidence type="ECO:0000313" key="2">
    <source>
        <dbReference type="EMBL" id="NEY89991.1"/>
    </source>
</evidence>
<comment type="caution">
    <text evidence="2">The sequence shown here is derived from an EMBL/GenBank/DDBJ whole genome shotgun (WGS) entry which is preliminary data.</text>
</comment>
<evidence type="ECO:0000313" key="3">
    <source>
        <dbReference type="Proteomes" id="UP000477782"/>
    </source>
</evidence>
<dbReference type="Proteomes" id="UP000477782">
    <property type="component" value="Unassembled WGS sequence"/>
</dbReference>
<dbReference type="Pfam" id="PF00903">
    <property type="entry name" value="Glyoxalase"/>
    <property type="match status" value="1"/>
</dbReference>
<sequence>MEYETVPARDFGHALRATSVNLLCRDVPAEVAFLTTVFGMTAHRVSRDFAILLHADQPLQLHSDAAYASHPLPSLLPEAGPRGAGVEIRLHEADPDKAAARTEEAGGVVLQPPTDKPGHGLREAVILSPSGYAFVPSRRI</sequence>
<keyword evidence="3" id="KW-1185">Reference proteome</keyword>
<reference evidence="2 3" key="1">
    <citation type="submission" date="2020-02" db="EMBL/GenBank/DDBJ databases">
        <authorList>
            <person name="Chen W.-M."/>
        </authorList>
    </citation>
    <scope>NUCLEOTIDE SEQUENCE [LARGE SCALE GENOMIC DNA]</scope>
    <source>
        <strain evidence="2 3">KMS-5</strain>
    </source>
</reference>
<proteinExistence type="predicted"/>
<dbReference type="Gene3D" id="3.10.180.10">
    <property type="entry name" value="2,3-Dihydroxybiphenyl 1,2-Dioxygenase, domain 1"/>
    <property type="match status" value="1"/>
</dbReference>
<dbReference type="InterPro" id="IPR004360">
    <property type="entry name" value="Glyas_Fos-R_dOase_dom"/>
</dbReference>
<dbReference type="PROSITE" id="PS51819">
    <property type="entry name" value="VOC"/>
    <property type="match status" value="1"/>
</dbReference>
<dbReference type="InterPro" id="IPR037523">
    <property type="entry name" value="VOC_core"/>
</dbReference>
<gene>
    <name evidence="2" type="ORF">G4Z14_06730</name>
</gene>
<name>A0A6M0QSM4_9RHOB</name>
<dbReference type="AlphaFoldDB" id="A0A6M0QSM4"/>
<dbReference type="EMBL" id="JAAIVJ010000003">
    <property type="protein sequence ID" value="NEY89991.1"/>
    <property type="molecule type" value="Genomic_DNA"/>
</dbReference>
<organism evidence="2 3">
    <name type="scientific">Tabrizicola oligotrophica</name>
    <dbReference type="NCBI Taxonomy" id="2710650"/>
    <lineage>
        <taxon>Bacteria</taxon>
        <taxon>Pseudomonadati</taxon>
        <taxon>Pseudomonadota</taxon>
        <taxon>Alphaproteobacteria</taxon>
        <taxon>Rhodobacterales</taxon>
        <taxon>Paracoccaceae</taxon>
        <taxon>Tabrizicola</taxon>
    </lineage>
</organism>
<protein>
    <submittedName>
        <fullName evidence="2">Glyoxalase</fullName>
    </submittedName>
</protein>
<dbReference type="InterPro" id="IPR029068">
    <property type="entry name" value="Glyas_Bleomycin-R_OHBP_Dase"/>
</dbReference>
<evidence type="ECO:0000259" key="1">
    <source>
        <dbReference type="PROSITE" id="PS51819"/>
    </source>
</evidence>